<keyword evidence="2" id="KW-1185">Reference proteome</keyword>
<dbReference type="AlphaFoldDB" id="A0A3G3JTR6"/>
<evidence type="ECO:0000313" key="2">
    <source>
        <dbReference type="Proteomes" id="UP000269097"/>
    </source>
</evidence>
<reference evidence="1 2" key="1">
    <citation type="submission" date="2018-10" db="EMBL/GenBank/DDBJ databases">
        <title>Genome Sequence of Cohnella sp.</title>
        <authorList>
            <person name="Srinivasan S."/>
            <person name="Kim M.K."/>
        </authorList>
    </citation>
    <scope>NUCLEOTIDE SEQUENCE [LARGE SCALE GENOMIC DNA]</scope>
    <source>
        <strain evidence="1 2">18JY8-7</strain>
    </source>
</reference>
<protein>
    <recommendedName>
        <fullName evidence="3">Protein kinase domain-containing protein</fullName>
    </recommendedName>
</protein>
<dbReference type="Proteomes" id="UP000269097">
    <property type="component" value="Chromosome"/>
</dbReference>
<proteinExistence type="predicted"/>
<sequence>MKEIKGKVIARGARRTVFELDNGNVMKIPVSKYGYRSNAREVNVYKRCGKRLKRHLGKIVRYGDRYEYLIMKKYDRRFPKSNRFFEELKRLKRLFTEKGIYPYDIVSNRGKANYQNLRLDNDGRIIIIDYGNFIFKKPALTHKKLDGFSQPQ</sequence>
<dbReference type="RefSeq" id="WP_123039678.1">
    <property type="nucleotide sequence ID" value="NZ_CP033433.1"/>
</dbReference>
<dbReference type="EMBL" id="CP033433">
    <property type="protein sequence ID" value="AYQ71615.1"/>
    <property type="molecule type" value="Genomic_DNA"/>
</dbReference>
<evidence type="ECO:0008006" key="3">
    <source>
        <dbReference type="Google" id="ProtNLM"/>
    </source>
</evidence>
<accession>A0A3G3JTR6</accession>
<name>A0A3G3JTR6_9BACL</name>
<organism evidence="1 2">
    <name type="scientific">Cohnella candidum</name>
    <dbReference type="NCBI Taxonomy" id="2674991"/>
    <lineage>
        <taxon>Bacteria</taxon>
        <taxon>Bacillati</taxon>
        <taxon>Bacillota</taxon>
        <taxon>Bacilli</taxon>
        <taxon>Bacillales</taxon>
        <taxon>Paenibacillaceae</taxon>
        <taxon>Cohnella</taxon>
    </lineage>
</organism>
<dbReference type="KEGG" id="coh:EAV92_02865"/>
<evidence type="ECO:0000313" key="1">
    <source>
        <dbReference type="EMBL" id="AYQ71615.1"/>
    </source>
</evidence>
<gene>
    <name evidence="1" type="ORF">EAV92_02865</name>
</gene>